<dbReference type="Pfam" id="PF07729">
    <property type="entry name" value="FCD"/>
    <property type="match status" value="1"/>
</dbReference>
<dbReference type="SMART" id="SM00345">
    <property type="entry name" value="HTH_GNTR"/>
    <property type="match status" value="1"/>
</dbReference>
<proteinExistence type="predicted"/>
<feature type="domain" description="HTH gntR-type" evidence="5">
    <location>
        <begin position="2"/>
        <end position="69"/>
    </location>
</feature>
<dbReference type="InterPro" id="IPR036388">
    <property type="entry name" value="WH-like_DNA-bd_sf"/>
</dbReference>
<dbReference type="SMART" id="SM00895">
    <property type="entry name" value="FCD"/>
    <property type="match status" value="1"/>
</dbReference>
<dbReference type="GO" id="GO:0003677">
    <property type="term" value="F:DNA binding"/>
    <property type="evidence" value="ECO:0007669"/>
    <property type="project" value="UniProtKB-KW"/>
</dbReference>
<dbReference type="InterPro" id="IPR008920">
    <property type="entry name" value="TF_FadR/GntR_C"/>
</dbReference>
<accession>A0ABU1NFU4</accession>
<evidence type="ECO:0000256" key="3">
    <source>
        <dbReference type="ARBA" id="ARBA00023163"/>
    </source>
</evidence>
<evidence type="ECO:0000259" key="5">
    <source>
        <dbReference type="PROSITE" id="PS50949"/>
    </source>
</evidence>
<dbReference type="CDD" id="cd07377">
    <property type="entry name" value="WHTH_GntR"/>
    <property type="match status" value="1"/>
</dbReference>
<keyword evidence="7" id="KW-1185">Reference proteome</keyword>
<reference evidence="6 7" key="1">
    <citation type="submission" date="2023-07" db="EMBL/GenBank/DDBJ databases">
        <title>Sorghum-associated microbial communities from plants grown in Nebraska, USA.</title>
        <authorList>
            <person name="Schachtman D."/>
        </authorList>
    </citation>
    <scope>NUCLEOTIDE SEQUENCE [LARGE SCALE GENOMIC DNA]</scope>
    <source>
        <strain evidence="6 7">DS1781</strain>
    </source>
</reference>
<evidence type="ECO:0000313" key="6">
    <source>
        <dbReference type="EMBL" id="MDR6537223.1"/>
    </source>
</evidence>
<dbReference type="InterPro" id="IPR011711">
    <property type="entry name" value="GntR_C"/>
</dbReference>
<dbReference type="EMBL" id="JAVDRF010000005">
    <property type="protein sequence ID" value="MDR6537223.1"/>
    <property type="molecule type" value="Genomic_DNA"/>
</dbReference>
<evidence type="ECO:0000313" key="7">
    <source>
        <dbReference type="Proteomes" id="UP001184230"/>
    </source>
</evidence>
<feature type="region of interest" description="Disordered" evidence="4">
    <location>
        <begin position="235"/>
        <end position="262"/>
    </location>
</feature>
<dbReference type="SUPFAM" id="SSF48008">
    <property type="entry name" value="GntR ligand-binding domain-like"/>
    <property type="match status" value="1"/>
</dbReference>
<dbReference type="PROSITE" id="PS50949">
    <property type="entry name" value="HTH_GNTR"/>
    <property type="match status" value="1"/>
</dbReference>
<dbReference type="Gene3D" id="1.10.10.10">
    <property type="entry name" value="Winged helix-like DNA-binding domain superfamily/Winged helix DNA-binding domain"/>
    <property type="match status" value="1"/>
</dbReference>
<sequence>MSIAAPEISARIVEAVMAQKLAPGARLGEQQLAMLFDCSRTIVREALTRLAARGIVTVSARRGWYVIEPSQDEAREAFEARRVIESGLIRSAGPIGKDKLRALKAHLQREKAALKGSDVGTRSYLLGDFHVCLAECLGNSLLADTLRDFTARTTLIAMLYQSSHDAAQSCEDHVRIVAALERGEAAAAEALMNEHIGTVQSALRVPSQTDPLAQLRNALAPLQGTAHHAEAEAQVLRTRSRRKASGAAPSPDDSSTYLGALL</sequence>
<keyword evidence="2 6" id="KW-0238">DNA-binding</keyword>
<dbReference type="Proteomes" id="UP001184230">
    <property type="component" value="Unassembled WGS sequence"/>
</dbReference>
<name>A0ABU1NFU4_9BURK</name>
<evidence type="ECO:0000256" key="4">
    <source>
        <dbReference type="SAM" id="MobiDB-lite"/>
    </source>
</evidence>
<evidence type="ECO:0000256" key="1">
    <source>
        <dbReference type="ARBA" id="ARBA00023015"/>
    </source>
</evidence>
<evidence type="ECO:0000256" key="2">
    <source>
        <dbReference type="ARBA" id="ARBA00023125"/>
    </source>
</evidence>
<dbReference type="Pfam" id="PF00392">
    <property type="entry name" value="GntR"/>
    <property type="match status" value="1"/>
</dbReference>
<gene>
    <name evidence="6" type="ORF">J2739_002996</name>
</gene>
<protein>
    <submittedName>
        <fullName evidence="6">DNA-binding GntR family transcriptional regulator</fullName>
    </submittedName>
</protein>
<dbReference type="RefSeq" id="WP_309902929.1">
    <property type="nucleotide sequence ID" value="NZ_JAVDRF010000005.1"/>
</dbReference>
<dbReference type="InterPro" id="IPR000524">
    <property type="entry name" value="Tscrpt_reg_HTH_GntR"/>
</dbReference>
<feature type="compositionally biased region" description="Low complexity" evidence="4">
    <location>
        <begin position="245"/>
        <end position="255"/>
    </location>
</feature>
<dbReference type="PANTHER" id="PTHR43537">
    <property type="entry name" value="TRANSCRIPTIONAL REGULATOR, GNTR FAMILY"/>
    <property type="match status" value="1"/>
</dbReference>
<keyword evidence="3" id="KW-0804">Transcription</keyword>
<keyword evidence="1" id="KW-0805">Transcription regulation</keyword>
<dbReference type="Gene3D" id="1.20.120.530">
    <property type="entry name" value="GntR ligand-binding domain-like"/>
    <property type="match status" value="1"/>
</dbReference>
<dbReference type="PANTHER" id="PTHR43537:SF53">
    <property type="entry name" value="HTH-TYPE TRANSCRIPTIONAL REPRESSOR NANR"/>
    <property type="match status" value="1"/>
</dbReference>
<comment type="caution">
    <text evidence="6">The sequence shown here is derived from an EMBL/GenBank/DDBJ whole genome shotgun (WGS) entry which is preliminary data.</text>
</comment>
<dbReference type="SUPFAM" id="SSF46785">
    <property type="entry name" value="Winged helix' DNA-binding domain"/>
    <property type="match status" value="1"/>
</dbReference>
<organism evidence="6 7">
    <name type="scientific">Variovorax soli</name>
    <dbReference type="NCBI Taxonomy" id="376815"/>
    <lineage>
        <taxon>Bacteria</taxon>
        <taxon>Pseudomonadati</taxon>
        <taxon>Pseudomonadota</taxon>
        <taxon>Betaproteobacteria</taxon>
        <taxon>Burkholderiales</taxon>
        <taxon>Comamonadaceae</taxon>
        <taxon>Variovorax</taxon>
    </lineage>
</organism>
<dbReference type="InterPro" id="IPR036390">
    <property type="entry name" value="WH_DNA-bd_sf"/>
</dbReference>